<feature type="domain" description="C-type lectin" evidence="2">
    <location>
        <begin position="125"/>
        <end position="253"/>
    </location>
</feature>
<dbReference type="PRINTS" id="PR01504">
    <property type="entry name" value="PNCREATITSAP"/>
</dbReference>
<dbReference type="AlphaFoldDB" id="A0ABD0WAE5"/>
<dbReference type="Proteomes" id="UP001557470">
    <property type="component" value="Unassembled WGS sequence"/>
</dbReference>
<proteinExistence type="predicted"/>
<keyword evidence="4" id="KW-1185">Reference proteome</keyword>
<dbReference type="PANTHER" id="PTHR22803">
    <property type="entry name" value="MANNOSE, PHOSPHOLIPASE, LECTIN RECEPTOR RELATED"/>
    <property type="match status" value="1"/>
</dbReference>
<protein>
    <recommendedName>
        <fullName evidence="2">C-type lectin domain-containing protein</fullName>
    </recommendedName>
</protein>
<accession>A0ABD0WAE5</accession>
<evidence type="ECO:0000313" key="4">
    <source>
        <dbReference type="Proteomes" id="UP001557470"/>
    </source>
</evidence>
<keyword evidence="1" id="KW-1015">Disulfide bond</keyword>
<name>A0ABD0WAE5_UMBPY</name>
<dbReference type="CDD" id="cd00037">
    <property type="entry name" value="CLECT"/>
    <property type="match status" value="1"/>
</dbReference>
<reference evidence="3 4" key="1">
    <citation type="submission" date="2024-06" db="EMBL/GenBank/DDBJ databases">
        <authorList>
            <person name="Pan Q."/>
            <person name="Wen M."/>
            <person name="Jouanno E."/>
            <person name="Zahm M."/>
            <person name="Klopp C."/>
            <person name="Cabau C."/>
            <person name="Louis A."/>
            <person name="Berthelot C."/>
            <person name="Parey E."/>
            <person name="Roest Crollius H."/>
            <person name="Montfort J."/>
            <person name="Robinson-Rechavi M."/>
            <person name="Bouchez O."/>
            <person name="Lampietro C."/>
            <person name="Lopez Roques C."/>
            <person name="Donnadieu C."/>
            <person name="Postlethwait J."/>
            <person name="Bobe J."/>
            <person name="Verreycken H."/>
            <person name="Guiguen Y."/>
        </authorList>
    </citation>
    <scope>NUCLEOTIDE SEQUENCE [LARGE SCALE GENOMIC DNA]</scope>
    <source>
        <strain evidence="3">Up_M1</strain>
        <tissue evidence="3">Testis</tissue>
    </source>
</reference>
<evidence type="ECO:0000313" key="3">
    <source>
        <dbReference type="EMBL" id="KAL0966708.1"/>
    </source>
</evidence>
<dbReference type="InterPro" id="IPR016186">
    <property type="entry name" value="C-type_lectin-like/link_sf"/>
</dbReference>
<evidence type="ECO:0000256" key="1">
    <source>
        <dbReference type="ARBA" id="ARBA00023157"/>
    </source>
</evidence>
<dbReference type="InterPro" id="IPR018378">
    <property type="entry name" value="C-type_lectin_CS"/>
</dbReference>
<gene>
    <name evidence="3" type="ORF">UPYG_G00299060</name>
</gene>
<dbReference type="Pfam" id="PF00059">
    <property type="entry name" value="Lectin_C"/>
    <property type="match status" value="1"/>
</dbReference>
<dbReference type="InterPro" id="IPR016187">
    <property type="entry name" value="CTDL_fold"/>
</dbReference>
<sequence length="256" mass="29305">MPSHSYKISYQNSLTDFNHEDLENFTAFLHLLYSGQCKCVLLIVVLWSVSFRCLQKTGELDLLMDPVLETPLDEVASLVDNNDEEVFGEQETFAELDILEQSLLFEGFDAGAEKSAQCPVGWHKHGPRCYHFVNIAARWAQAERHCLAFGGNLASVHSISQYQFLQNVIKMYSYGYPDTWIGANDAIQEGIWLWSDGSRYDFRYWSGGNPDNAVRPPGNDNTNGREHCLEMNWGGENRWNDAPCWFEKPFICSRKL</sequence>
<dbReference type="Gene3D" id="3.10.100.10">
    <property type="entry name" value="Mannose-Binding Protein A, subunit A"/>
    <property type="match status" value="1"/>
</dbReference>
<dbReference type="SUPFAM" id="SSF56436">
    <property type="entry name" value="C-type lectin-like"/>
    <property type="match status" value="1"/>
</dbReference>
<dbReference type="PROSITE" id="PS00615">
    <property type="entry name" value="C_TYPE_LECTIN_1"/>
    <property type="match status" value="1"/>
</dbReference>
<comment type="caution">
    <text evidence="3">The sequence shown here is derived from an EMBL/GenBank/DDBJ whole genome shotgun (WGS) entry which is preliminary data.</text>
</comment>
<organism evidence="3 4">
    <name type="scientific">Umbra pygmaea</name>
    <name type="common">Eastern mudminnow</name>
    <dbReference type="NCBI Taxonomy" id="75934"/>
    <lineage>
        <taxon>Eukaryota</taxon>
        <taxon>Metazoa</taxon>
        <taxon>Chordata</taxon>
        <taxon>Craniata</taxon>
        <taxon>Vertebrata</taxon>
        <taxon>Euteleostomi</taxon>
        <taxon>Actinopterygii</taxon>
        <taxon>Neopterygii</taxon>
        <taxon>Teleostei</taxon>
        <taxon>Protacanthopterygii</taxon>
        <taxon>Esociformes</taxon>
        <taxon>Umbridae</taxon>
        <taxon>Umbra</taxon>
    </lineage>
</organism>
<dbReference type="PROSITE" id="PS50041">
    <property type="entry name" value="C_TYPE_LECTIN_2"/>
    <property type="match status" value="1"/>
</dbReference>
<dbReference type="InterPro" id="IPR001304">
    <property type="entry name" value="C-type_lectin-like"/>
</dbReference>
<evidence type="ECO:0000259" key="2">
    <source>
        <dbReference type="PROSITE" id="PS50041"/>
    </source>
</evidence>
<dbReference type="SMART" id="SM00034">
    <property type="entry name" value="CLECT"/>
    <property type="match status" value="1"/>
</dbReference>
<dbReference type="InterPro" id="IPR050111">
    <property type="entry name" value="C-type_lectin/snaclec_domain"/>
</dbReference>
<dbReference type="EMBL" id="JAGEUA010000009">
    <property type="protein sequence ID" value="KAL0966708.1"/>
    <property type="molecule type" value="Genomic_DNA"/>
</dbReference>